<feature type="domain" description="Type I restriction modification DNA specificity" evidence="4">
    <location>
        <begin position="18"/>
        <end position="197"/>
    </location>
</feature>
<evidence type="ECO:0000256" key="2">
    <source>
        <dbReference type="ARBA" id="ARBA00022747"/>
    </source>
</evidence>
<keyword evidence="2" id="KW-0680">Restriction system</keyword>
<evidence type="ECO:0000313" key="5">
    <source>
        <dbReference type="EMBL" id="PRR80036.1"/>
    </source>
</evidence>
<dbReference type="CDD" id="cd17259">
    <property type="entry name" value="RMtype1_S_StySKI-TRD2-CR2_like"/>
    <property type="match status" value="1"/>
</dbReference>
<reference evidence="5 6" key="1">
    <citation type="submission" date="2018-03" db="EMBL/GenBank/DDBJ databases">
        <title>Genome sequence of Clostridium luticellarii DSM 29923.</title>
        <authorList>
            <person name="Poehlein A."/>
            <person name="Daniel R."/>
        </authorList>
    </citation>
    <scope>NUCLEOTIDE SEQUENCE [LARGE SCALE GENOMIC DNA]</scope>
    <source>
        <strain evidence="5 6">DSM 29923</strain>
    </source>
</reference>
<protein>
    <submittedName>
        <fullName evidence="5">Type-1 restriction enzyme EcoKI specificity protein</fullName>
    </submittedName>
</protein>
<dbReference type="Proteomes" id="UP000237798">
    <property type="component" value="Unassembled WGS sequence"/>
</dbReference>
<dbReference type="InterPro" id="IPR052021">
    <property type="entry name" value="Type-I_RS_S_subunit"/>
</dbReference>
<dbReference type="OrthoDB" id="9811611at2"/>
<dbReference type="REBASE" id="268078">
    <property type="entry name" value="S.Clu29923ORF33790P"/>
</dbReference>
<dbReference type="PANTHER" id="PTHR30408:SF12">
    <property type="entry name" value="TYPE I RESTRICTION ENZYME MJAVIII SPECIFICITY SUBUNIT"/>
    <property type="match status" value="1"/>
</dbReference>
<dbReference type="EMBL" id="PVXP01000090">
    <property type="protein sequence ID" value="PRR80036.1"/>
    <property type="molecule type" value="Genomic_DNA"/>
</dbReference>
<dbReference type="Gene3D" id="1.10.287.1120">
    <property type="entry name" value="Bipartite methylase S protein"/>
    <property type="match status" value="1"/>
</dbReference>
<dbReference type="RefSeq" id="WP_158255941.1">
    <property type="nucleotide sequence ID" value="NZ_PVXP01000090.1"/>
</dbReference>
<gene>
    <name evidence="5" type="primary">hsdS</name>
    <name evidence="5" type="ORF">CLLU_33780</name>
</gene>
<sequence length="419" mass="48307">MDKNKANVPKIRFPGFTDPWEQRKLGDVGEFKNGMNFSKDAMGHGYPFVNLQNVFGRNIVESVDLGLAESTDIQRRDYSLEKGDVLFIRSSVKPEGVGEAAIVPKTLENTTYSGFIIRFRPFENMSDSFNAVVYSTKSIRNQILMGATSSANTNINQETLQKLQISIPEINEQEKIGAFFNNFTNLIALHQRKLNHLQDKKKGLLQKMFPKNGEDFPELRFPGFTDPWEQRKFCDYYKICSGYAFKYQDYVDDGVTIVNGESIQHGKVDSAKFNYLPESFRKDYLDFLLYEGDIVVGLNRPIIDGKLKISRIPRNLDGSLLYQRAGKIKFITDIDVDFSYVLLEKEILKYTRKEAVGSDQPFISTSKLDKWKMMFPKSEDEKVKIGLLFKNFDNLITLHQRKLNHLQEQKKALLQQMFI</sequence>
<evidence type="ECO:0000256" key="3">
    <source>
        <dbReference type="ARBA" id="ARBA00023125"/>
    </source>
</evidence>
<dbReference type="GO" id="GO:0009307">
    <property type="term" value="P:DNA restriction-modification system"/>
    <property type="evidence" value="ECO:0007669"/>
    <property type="project" value="UniProtKB-KW"/>
</dbReference>
<dbReference type="SUPFAM" id="SSF116734">
    <property type="entry name" value="DNA methylase specificity domain"/>
    <property type="match status" value="2"/>
</dbReference>
<dbReference type="PANTHER" id="PTHR30408">
    <property type="entry name" value="TYPE-1 RESTRICTION ENZYME ECOKI SPECIFICITY PROTEIN"/>
    <property type="match status" value="1"/>
</dbReference>
<comment type="caution">
    <text evidence="5">The sequence shown here is derived from an EMBL/GenBank/DDBJ whole genome shotgun (WGS) entry which is preliminary data.</text>
</comment>
<accession>A0A2T0B828</accession>
<dbReference type="Gene3D" id="3.90.220.20">
    <property type="entry name" value="DNA methylase specificity domains"/>
    <property type="match status" value="2"/>
</dbReference>
<dbReference type="Pfam" id="PF01420">
    <property type="entry name" value="Methylase_S"/>
    <property type="match status" value="2"/>
</dbReference>
<evidence type="ECO:0000259" key="4">
    <source>
        <dbReference type="Pfam" id="PF01420"/>
    </source>
</evidence>
<evidence type="ECO:0000256" key="1">
    <source>
        <dbReference type="ARBA" id="ARBA00010923"/>
    </source>
</evidence>
<keyword evidence="6" id="KW-1185">Reference proteome</keyword>
<dbReference type="GO" id="GO:0003677">
    <property type="term" value="F:DNA binding"/>
    <property type="evidence" value="ECO:0007669"/>
    <property type="project" value="UniProtKB-KW"/>
</dbReference>
<dbReference type="InterPro" id="IPR044946">
    <property type="entry name" value="Restrct_endonuc_typeI_TRD_sf"/>
</dbReference>
<proteinExistence type="inferred from homology"/>
<feature type="domain" description="Type I restriction modification DNA specificity" evidence="4">
    <location>
        <begin position="227"/>
        <end position="407"/>
    </location>
</feature>
<dbReference type="InterPro" id="IPR000055">
    <property type="entry name" value="Restrct_endonuc_typeI_TRD"/>
</dbReference>
<keyword evidence="3" id="KW-0238">DNA-binding</keyword>
<organism evidence="5 6">
    <name type="scientific">Clostridium luticellarii</name>
    <dbReference type="NCBI Taxonomy" id="1691940"/>
    <lineage>
        <taxon>Bacteria</taxon>
        <taxon>Bacillati</taxon>
        <taxon>Bacillota</taxon>
        <taxon>Clostridia</taxon>
        <taxon>Eubacteriales</taxon>
        <taxon>Clostridiaceae</taxon>
        <taxon>Clostridium</taxon>
    </lineage>
</organism>
<dbReference type="AlphaFoldDB" id="A0A2T0B828"/>
<dbReference type="CDD" id="cd17517">
    <property type="entry name" value="RMtype1_S_EcoKI_StySPI-TRD2-CR2_like"/>
    <property type="match status" value="1"/>
</dbReference>
<name>A0A2T0B828_9CLOT</name>
<evidence type="ECO:0000313" key="6">
    <source>
        <dbReference type="Proteomes" id="UP000237798"/>
    </source>
</evidence>
<comment type="similarity">
    <text evidence="1">Belongs to the type-I restriction system S methylase family.</text>
</comment>